<evidence type="ECO:0000313" key="11">
    <source>
        <dbReference type="Proteomes" id="UP000032679"/>
    </source>
</evidence>
<protein>
    <recommendedName>
        <fullName evidence="8">Dihydroorotate dehydrogenase (quinone)</fullName>
        <ecNumber evidence="8">1.3.5.2</ecNumber>
    </recommendedName>
</protein>
<dbReference type="EMBL" id="BALE01000001">
    <property type="protein sequence ID" value="GAN52719.1"/>
    <property type="molecule type" value="Genomic_DNA"/>
</dbReference>
<keyword evidence="5" id="KW-0665">Pyrimidine biosynthesis</keyword>
<keyword evidence="4" id="KW-0288">FMN</keyword>
<evidence type="ECO:0000256" key="7">
    <source>
        <dbReference type="ARBA" id="ARBA00023136"/>
    </source>
</evidence>
<dbReference type="RefSeq" id="WP_048845991.1">
    <property type="nucleotide sequence ID" value="NZ_BALE01000001.1"/>
</dbReference>
<dbReference type="SUPFAM" id="SSF51395">
    <property type="entry name" value="FMN-linked oxidoreductases"/>
    <property type="match status" value="1"/>
</dbReference>
<evidence type="ECO:0000259" key="9">
    <source>
        <dbReference type="Pfam" id="PF01180"/>
    </source>
</evidence>
<dbReference type="Proteomes" id="UP000032679">
    <property type="component" value="Unassembled WGS sequence"/>
</dbReference>
<evidence type="ECO:0000313" key="10">
    <source>
        <dbReference type="EMBL" id="GAN52719.1"/>
    </source>
</evidence>
<evidence type="ECO:0000256" key="4">
    <source>
        <dbReference type="ARBA" id="ARBA00022643"/>
    </source>
</evidence>
<proteinExistence type="predicted"/>
<evidence type="ECO:0000256" key="2">
    <source>
        <dbReference type="ARBA" id="ARBA00004725"/>
    </source>
</evidence>
<dbReference type="GO" id="GO:0106430">
    <property type="term" value="F:dihydroorotate dehydrogenase (quinone) activity"/>
    <property type="evidence" value="ECO:0007669"/>
    <property type="project" value="UniProtKB-EC"/>
</dbReference>
<dbReference type="InterPro" id="IPR005719">
    <property type="entry name" value="Dihydroorotate_DH_2"/>
</dbReference>
<dbReference type="STRING" id="1231623.Tasa_001_034"/>
<dbReference type="NCBIfam" id="TIGR01036">
    <property type="entry name" value="pyrD_sub2"/>
    <property type="match status" value="1"/>
</dbReference>
<dbReference type="NCBIfam" id="NF003652">
    <property type="entry name" value="PRK05286.2-5"/>
    <property type="match status" value="1"/>
</dbReference>
<comment type="caution">
    <text evidence="10">The sequence shown here is derived from an EMBL/GenBank/DDBJ whole genome shotgun (WGS) entry which is preliminary data.</text>
</comment>
<dbReference type="GO" id="GO:0009220">
    <property type="term" value="P:pyrimidine ribonucleotide biosynthetic process"/>
    <property type="evidence" value="ECO:0007669"/>
    <property type="project" value="UniProtKB-UniRule"/>
</dbReference>
<dbReference type="InterPro" id="IPR005720">
    <property type="entry name" value="Dihydroorotate_DH_cat"/>
</dbReference>
<evidence type="ECO:0000256" key="3">
    <source>
        <dbReference type="ARBA" id="ARBA00022630"/>
    </source>
</evidence>
<reference evidence="10 11" key="1">
    <citation type="submission" date="2012-10" db="EMBL/GenBank/DDBJ databases">
        <title>Genome sequencing of Tanticharoenia sakaeratensis NBRC 103193.</title>
        <authorList>
            <person name="Azuma Y."/>
            <person name="Hadano H."/>
            <person name="Hirakawa H."/>
            <person name="Matsushita K."/>
        </authorList>
    </citation>
    <scope>NUCLEOTIDE SEQUENCE [LARGE SCALE GENOMIC DNA]</scope>
    <source>
        <strain evidence="10 11">NBRC 103193</strain>
    </source>
</reference>
<dbReference type="OrthoDB" id="9802377at2"/>
<evidence type="ECO:0000256" key="8">
    <source>
        <dbReference type="NCBIfam" id="TIGR01036"/>
    </source>
</evidence>
<dbReference type="PANTHER" id="PTHR48109:SF4">
    <property type="entry name" value="DIHYDROOROTATE DEHYDROGENASE (QUINONE), MITOCHONDRIAL"/>
    <property type="match status" value="1"/>
</dbReference>
<accession>A0A0D6MGF3</accession>
<dbReference type="NCBIfam" id="NF003645">
    <property type="entry name" value="PRK05286.1-2"/>
    <property type="match status" value="1"/>
</dbReference>
<comment type="pathway">
    <text evidence="2">Pyrimidine metabolism; UMP biosynthesis via de novo pathway.</text>
</comment>
<dbReference type="EC" id="1.3.5.2" evidence="8"/>
<name>A0A0D6MGF3_9PROT</name>
<dbReference type="GO" id="GO:0005737">
    <property type="term" value="C:cytoplasm"/>
    <property type="evidence" value="ECO:0007669"/>
    <property type="project" value="InterPro"/>
</dbReference>
<dbReference type="GO" id="GO:0006207">
    <property type="term" value="P:'de novo' pyrimidine nucleobase biosynthetic process"/>
    <property type="evidence" value="ECO:0007669"/>
    <property type="project" value="UniProtKB-UniRule"/>
</dbReference>
<keyword evidence="7" id="KW-0472">Membrane</keyword>
<evidence type="ECO:0000256" key="1">
    <source>
        <dbReference type="ARBA" id="ARBA00001917"/>
    </source>
</evidence>
<dbReference type="GO" id="GO:0016020">
    <property type="term" value="C:membrane"/>
    <property type="evidence" value="ECO:0007669"/>
    <property type="project" value="InterPro"/>
</dbReference>
<dbReference type="Gene3D" id="3.20.20.70">
    <property type="entry name" value="Aldolase class I"/>
    <property type="match status" value="1"/>
</dbReference>
<evidence type="ECO:0000256" key="6">
    <source>
        <dbReference type="ARBA" id="ARBA00023002"/>
    </source>
</evidence>
<dbReference type="CDD" id="cd04738">
    <property type="entry name" value="DHOD_2_like"/>
    <property type="match status" value="1"/>
</dbReference>
<comment type="cofactor">
    <cofactor evidence="1">
        <name>FMN</name>
        <dbReference type="ChEBI" id="CHEBI:58210"/>
    </cofactor>
</comment>
<dbReference type="PANTHER" id="PTHR48109">
    <property type="entry name" value="DIHYDROOROTATE DEHYDROGENASE (QUINONE), MITOCHONDRIAL-RELATED"/>
    <property type="match status" value="1"/>
</dbReference>
<dbReference type="Pfam" id="PF01180">
    <property type="entry name" value="DHO_dh"/>
    <property type="match status" value="1"/>
</dbReference>
<feature type="domain" description="Dihydroorotate dehydrogenase catalytic" evidence="9">
    <location>
        <begin position="43"/>
        <end position="337"/>
    </location>
</feature>
<gene>
    <name evidence="10" type="ORF">Tasa_001_034</name>
</gene>
<sequence length="358" mass="37841">MTLLNRLAPFALHRLPPETAHEAAIAALLLGLGGRAPRDVPALSVRAMGLRFPNPIGLAAGFDKDARAIRPLGQLGFGAIEAGTVTPRPQPGQAKPRLFRLPEDGALINRMGFNGCGIDRFCRRLARLYRPMPGGRVRGAGVPLGANLGINKEGADPLGDYAALVARVGPYVDYVTINLSSPNTPGLRDLQSADLLGQILAAIAERNPERPPLLIKLAPDLPDDALQPIIEAAVSGGADGLILTNTTIARPADLRSPHAAESGGLSGRPLHDRSRDMLRRAAALNAGRLALISCGGIESGADILERIRMGCDLVQIYTRFIYEGAAMLPRLKQELLVEMRAGGFETLADAKGTVAISP</sequence>
<keyword evidence="3" id="KW-0285">Flavoprotein</keyword>
<dbReference type="AlphaFoldDB" id="A0A0D6MGF3"/>
<organism evidence="10 11">
    <name type="scientific">Tanticharoenia sakaeratensis NBRC 103193</name>
    <dbReference type="NCBI Taxonomy" id="1231623"/>
    <lineage>
        <taxon>Bacteria</taxon>
        <taxon>Pseudomonadati</taxon>
        <taxon>Pseudomonadota</taxon>
        <taxon>Alphaproteobacteria</taxon>
        <taxon>Acetobacterales</taxon>
        <taxon>Acetobacteraceae</taxon>
        <taxon>Tanticharoenia</taxon>
    </lineage>
</organism>
<keyword evidence="11" id="KW-1185">Reference proteome</keyword>
<dbReference type="InterPro" id="IPR050074">
    <property type="entry name" value="DHO_dehydrogenase"/>
</dbReference>
<evidence type="ECO:0000256" key="5">
    <source>
        <dbReference type="ARBA" id="ARBA00022975"/>
    </source>
</evidence>
<keyword evidence="6" id="KW-0560">Oxidoreductase</keyword>
<dbReference type="InterPro" id="IPR013785">
    <property type="entry name" value="Aldolase_TIM"/>
</dbReference>